<proteinExistence type="predicted"/>
<dbReference type="BioCyc" id="BSUB633149:G1GM8-554-MONOMER"/>
<gene>
    <name evidence="1" type="ordered locus">Bresu_0555</name>
</gene>
<evidence type="ECO:0000313" key="2">
    <source>
        <dbReference type="Proteomes" id="UP000002696"/>
    </source>
</evidence>
<sequence length="323" mass="34053">MLDRRHLIATATAAAALSPRSFARAATAQEPEIVALRPSRYRYARIGAAVRVNGQGPFVFGVDSGSQRSMVADSLVARLGLAETGVTQINGVTAPASLSTVGLRELRFSIQTYSGLTLPVARRDLLSSDGLIGLDLLSEFKLTFYIDRGQAEVSNQAMAVGDGGPTEATGTRIPPRWFRAGRRQAGQLIARVGRVGDLPFWIFVDSGAQHSVGNSALRTLLSDSAGPSVGPSTPVAIYDTPGLTRPATRAAVEGLEIAGQRMGATPLLFADLHVFDVLDLATTPALLLGGDLMGRFHRVVLDFPNDRLALEALRPEGAGAAQG</sequence>
<dbReference type="PROSITE" id="PS51318">
    <property type="entry name" value="TAT"/>
    <property type="match status" value="1"/>
</dbReference>
<keyword evidence="2" id="KW-1185">Reference proteome</keyword>
<dbReference type="STRING" id="633149.Bresu_0555"/>
<accession>D9QL14</accession>
<dbReference type="InParanoid" id="D9QL14"/>
<dbReference type="SUPFAM" id="SSF50630">
    <property type="entry name" value="Acid proteases"/>
    <property type="match status" value="1"/>
</dbReference>
<dbReference type="OrthoDB" id="107347at2"/>
<organism evidence="1 2">
    <name type="scientific">Brevundimonas subvibrioides (strain ATCC 15264 / DSM 4735 / LMG 14903 / NBRC 16000 / CB 81)</name>
    <name type="common">Caulobacter subvibrioides</name>
    <dbReference type="NCBI Taxonomy" id="633149"/>
    <lineage>
        <taxon>Bacteria</taxon>
        <taxon>Pseudomonadati</taxon>
        <taxon>Pseudomonadota</taxon>
        <taxon>Alphaproteobacteria</taxon>
        <taxon>Caulobacterales</taxon>
        <taxon>Caulobacteraceae</taxon>
        <taxon>Brevundimonas</taxon>
    </lineage>
</organism>
<protein>
    <submittedName>
        <fullName evidence="1">Putative peptidase A2A</fullName>
    </submittedName>
</protein>
<dbReference type="Proteomes" id="UP000002696">
    <property type="component" value="Chromosome"/>
</dbReference>
<dbReference type="EMBL" id="CP002102">
    <property type="protein sequence ID" value="ADK99869.1"/>
    <property type="molecule type" value="Genomic_DNA"/>
</dbReference>
<dbReference type="Gene3D" id="2.40.70.10">
    <property type="entry name" value="Acid Proteases"/>
    <property type="match status" value="2"/>
</dbReference>
<dbReference type="KEGG" id="bsb:Bresu_0555"/>
<dbReference type="InterPro" id="IPR006311">
    <property type="entry name" value="TAT_signal"/>
</dbReference>
<dbReference type="eggNOG" id="COG3577">
    <property type="taxonomic scope" value="Bacteria"/>
</dbReference>
<dbReference type="AlphaFoldDB" id="D9QL14"/>
<dbReference type="HOGENOM" id="CLU_064734_0_0_5"/>
<dbReference type="Pfam" id="PF13650">
    <property type="entry name" value="Asp_protease_2"/>
    <property type="match status" value="1"/>
</dbReference>
<name>D9QL14_BRESC</name>
<dbReference type="RefSeq" id="WP_013267973.1">
    <property type="nucleotide sequence ID" value="NC_014375.1"/>
</dbReference>
<reference evidence="2" key="1">
    <citation type="journal article" date="2011" name="J. Bacteriol.">
        <title>Genome sequences of eight morphologically diverse alphaproteobacteria.</title>
        <authorList>
            <consortium name="US DOE Joint Genome Institute"/>
            <person name="Brown P.J."/>
            <person name="Kysela D.T."/>
            <person name="Buechlein A."/>
            <person name="Hemmerich C."/>
            <person name="Brun Y.V."/>
        </authorList>
    </citation>
    <scope>NUCLEOTIDE SEQUENCE [LARGE SCALE GENOMIC DNA]</scope>
    <source>
        <strain evidence="2">ATCC 15264 / DSM 4735 / LMG 14903 / NBRC 16000 / CB 81</strain>
    </source>
</reference>
<evidence type="ECO:0000313" key="1">
    <source>
        <dbReference type="EMBL" id="ADK99869.1"/>
    </source>
</evidence>
<dbReference type="InterPro" id="IPR021109">
    <property type="entry name" value="Peptidase_aspartic_dom_sf"/>
</dbReference>